<dbReference type="EMBL" id="BLZA01000018">
    <property type="protein sequence ID" value="GHJ86507.1"/>
    <property type="molecule type" value="Genomic_DNA"/>
</dbReference>
<keyword evidence="3" id="KW-1185">Reference proteome</keyword>
<protein>
    <submittedName>
        <fullName evidence="2">Uncharacterized protein</fullName>
    </submittedName>
</protein>
<name>A0A8H3TSR5_9TREE</name>
<sequence length="192" mass="21836">MPKAEPKARITTRCSENGCSFGHCGVKNHRDDCYTRGVISEADRIFQRRTAREAQRMLRASMTMRERELYRAEMRKIDPTWSPDLPEPVNPKKKSTRAQAQAVVRRTGTTSSASAEGTVARSSSTQALAALEADLRIFEAYLSHVNWSPRRFHPMRERSAGLQNRRASLAWEGENNGQRQSQPGGHQRQVRR</sequence>
<evidence type="ECO:0000313" key="3">
    <source>
        <dbReference type="Proteomes" id="UP000620104"/>
    </source>
</evidence>
<feature type="compositionally biased region" description="Polar residues" evidence="1">
    <location>
        <begin position="175"/>
        <end position="184"/>
    </location>
</feature>
<accession>A0A8H3TSR5</accession>
<comment type="caution">
    <text evidence="2">The sequence shown here is derived from an EMBL/GenBank/DDBJ whole genome shotgun (WGS) entry which is preliminary data.</text>
</comment>
<feature type="region of interest" description="Disordered" evidence="1">
    <location>
        <begin position="170"/>
        <end position="192"/>
    </location>
</feature>
<reference evidence="2" key="1">
    <citation type="submission" date="2020-07" db="EMBL/GenBank/DDBJ databases">
        <title>Draft Genome Sequence of a Deep-Sea Yeast, Naganishia (Cryptococcus) liquefaciens strain N6.</title>
        <authorList>
            <person name="Han Y.W."/>
            <person name="Kajitani R."/>
            <person name="Morimoto H."/>
            <person name="Parhat M."/>
            <person name="Tsubouchi H."/>
            <person name="Bakenova O."/>
            <person name="Ogata M."/>
            <person name="Argunhan B."/>
            <person name="Aoki R."/>
            <person name="Kajiwara S."/>
            <person name="Itoh T."/>
            <person name="Iwasaki H."/>
        </authorList>
    </citation>
    <scope>NUCLEOTIDE SEQUENCE</scope>
    <source>
        <strain evidence="2">N6</strain>
    </source>
</reference>
<evidence type="ECO:0000256" key="1">
    <source>
        <dbReference type="SAM" id="MobiDB-lite"/>
    </source>
</evidence>
<gene>
    <name evidence="2" type="ORF">NliqN6_2909</name>
</gene>
<organism evidence="2 3">
    <name type="scientific">Naganishia liquefaciens</name>
    <dbReference type="NCBI Taxonomy" id="104408"/>
    <lineage>
        <taxon>Eukaryota</taxon>
        <taxon>Fungi</taxon>
        <taxon>Dikarya</taxon>
        <taxon>Basidiomycota</taxon>
        <taxon>Agaricomycotina</taxon>
        <taxon>Tremellomycetes</taxon>
        <taxon>Filobasidiales</taxon>
        <taxon>Filobasidiaceae</taxon>
        <taxon>Naganishia</taxon>
    </lineage>
</organism>
<proteinExistence type="predicted"/>
<evidence type="ECO:0000313" key="2">
    <source>
        <dbReference type="EMBL" id="GHJ86507.1"/>
    </source>
</evidence>
<dbReference type="Proteomes" id="UP000620104">
    <property type="component" value="Unassembled WGS sequence"/>
</dbReference>
<dbReference type="AlphaFoldDB" id="A0A8H3TSR5"/>